<sequence>MATIKDVAKEAGVSVATVSRVINRNGYVQEETRKLVEAAISKLNYLPNEVARSLYFQKSKLIGLIIPDITNPFFPEIARGVEDVLQQNGYRLIIGNSDEDAEKEVRYIETFTQHNVLGVISTSSEEISQWEKLNIPVVLLDRIHHDFPFVCSDQKEGGRLAAQILLDRGSRNITLLRGPKHVRTAYERFFAALEVLGKSQVQFQVLNTSFSFDGALETAGKLFELYPDTDGVIAVNDIVASAVLREALLRGRKIPEEIQIIGFDDIPMSKFLFPALSTIQQPAYEMGKEAARLLLERIRQTDIRKKQIILPVSFVERETTRKAGDGTWQKLQ</sequence>
<protein>
    <recommendedName>
        <fullName evidence="1">Catabolite control protein A</fullName>
    </recommendedName>
</protein>
<evidence type="ECO:0000256" key="5">
    <source>
        <dbReference type="ARBA" id="ARBA00023163"/>
    </source>
</evidence>
<dbReference type="EMBL" id="JAECVW010000001">
    <property type="protein sequence ID" value="MBH8593929.1"/>
    <property type="molecule type" value="Genomic_DNA"/>
</dbReference>
<reference evidence="7 8" key="1">
    <citation type="submission" date="2020-12" db="EMBL/GenBank/DDBJ databases">
        <title>WGS of Thermoactinomyces spp.</title>
        <authorList>
            <person name="Cheng K."/>
        </authorList>
    </citation>
    <scope>NUCLEOTIDE SEQUENCE [LARGE SCALE GENOMIC DNA]</scope>
    <source>
        <strain evidence="8">CICC 10671\DSM 43846</strain>
    </source>
</reference>
<dbReference type="PROSITE" id="PS50932">
    <property type="entry name" value="HTH_LACI_2"/>
    <property type="match status" value="1"/>
</dbReference>
<evidence type="ECO:0000256" key="1">
    <source>
        <dbReference type="ARBA" id="ARBA00019435"/>
    </source>
</evidence>
<dbReference type="SUPFAM" id="SSF53822">
    <property type="entry name" value="Periplasmic binding protein-like I"/>
    <property type="match status" value="1"/>
</dbReference>
<dbReference type="SUPFAM" id="SSF47413">
    <property type="entry name" value="lambda repressor-like DNA-binding domains"/>
    <property type="match status" value="1"/>
</dbReference>
<dbReference type="InterPro" id="IPR046335">
    <property type="entry name" value="LacI/GalR-like_sensor"/>
</dbReference>
<dbReference type="SMART" id="SM00354">
    <property type="entry name" value="HTH_LACI"/>
    <property type="match status" value="1"/>
</dbReference>
<dbReference type="Gene3D" id="1.10.260.40">
    <property type="entry name" value="lambda repressor-like DNA-binding domains"/>
    <property type="match status" value="1"/>
</dbReference>
<dbReference type="PROSITE" id="PS00356">
    <property type="entry name" value="HTH_LACI_1"/>
    <property type="match status" value="1"/>
</dbReference>
<keyword evidence="4 7" id="KW-0238">DNA-binding</keyword>
<accession>A0A8I1A351</accession>
<dbReference type="InterPro" id="IPR028082">
    <property type="entry name" value="Peripla_BP_I"/>
</dbReference>
<evidence type="ECO:0000259" key="6">
    <source>
        <dbReference type="PROSITE" id="PS50932"/>
    </source>
</evidence>
<evidence type="ECO:0000313" key="7">
    <source>
        <dbReference type="EMBL" id="MBH8593929.1"/>
    </source>
</evidence>
<dbReference type="PRINTS" id="PR00036">
    <property type="entry name" value="HTHLACI"/>
</dbReference>
<evidence type="ECO:0000256" key="3">
    <source>
        <dbReference type="ARBA" id="ARBA00023015"/>
    </source>
</evidence>
<dbReference type="Proteomes" id="UP000633619">
    <property type="component" value="Unassembled WGS sequence"/>
</dbReference>
<dbReference type="CDD" id="cd01392">
    <property type="entry name" value="HTH_LacI"/>
    <property type="match status" value="1"/>
</dbReference>
<dbReference type="Pfam" id="PF00356">
    <property type="entry name" value="LacI"/>
    <property type="match status" value="1"/>
</dbReference>
<dbReference type="GO" id="GO:0003700">
    <property type="term" value="F:DNA-binding transcription factor activity"/>
    <property type="evidence" value="ECO:0007669"/>
    <property type="project" value="TreeGrafter"/>
</dbReference>
<dbReference type="PANTHER" id="PTHR30146">
    <property type="entry name" value="LACI-RELATED TRANSCRIPTIONAL REPRESSOR"/>
    <property type="match status" value="1"/>
</dbReference>
<keyword evidence="8" id="KW-1185">Reference proteome</keyword>
<keyword evidence="3" id="KW-0805">Transcription regulation</keyword>
<dbReference type="InterPro" id="IPR010982">
    <property type="entry name" value="Lambda_DNA-bd_dom_sf"/>
</dbReference>
<evidence type="ECO:0000256" key="2">
    <source>
        <dbReference type="ARBA" id="ARBA00022491"/>
    </source>
</evidence>
<evidence type="ECO:0000256" key="4">
    <source>
        <dbReference type="ARBA" id="ARBA00023125"/>
    </source>
</evidence>
<keyword evidence="5" id="KW-0804">Transcription</keyword>
<dbReference type="GO" id="GO:0000976">
    <property type="term" value="F:transcription cis-regulatory region binding"/>
    <property type="evidence" value="ECO:0007669"/>
    <property type="project" value="TreeGrafter"/>
</dbReference>
<keyword evidence="2" id="KW-0678">Repressor</keyword>
<feature type="domain" description="HTH lacI-type" evidence="6">
    <location>
        <begin position="2"/>
        <end position="56"/>
    </location>
</feature>
<dbReference type="InterPro" id="IPR000843">
    <property type="entry name" value="HTH_LacI"/>
</dbReference>
<dbReference type="AlphaFoldDB" id="A0A8I1A351"/>
<dbReference type="CDD" id="cd06291">
    <property type="entry name" value="PBP1_Qymf-like"/>
    <property type="match status" value="1"/>
</dbReference>
<name>A0A8I1A351_THEIN</name>
<dbReference type="RefSeq" id="WP_181731017.1">
    <property type="nucleotide sequence ID" value="NZ_JACEIR010000001.1"/>
</dbReference>
<evidence type="ECO:0000313" key="8">
    <source>
        <dbReference type="Proteomes" id="UP000633619"/>
    </source>
</evidence>
<organism evidence="7 8">
    <name type="scientific">Thermoactinomyces intermedius</name>
    <dbReference type="NCBI Taxonomy" id="2024"/>
    <lineage>
        <taxon>Bacteria</taxon>
        <taxon>Bacillati</taxon>
        <taxon>Bacillota</taxon>
        <taxon>Bacilli</taxon>
        <taxon>Bacillales</taxon>
        <taxon>Thermoactinomycetaceae</taxon>
        <taxon>Thermoactinomyces</taxon>
    </lineage>
</organism>
<dbReference type="FunFam" id="1.10.260.40:FF:000002">
    <property type="entry name" value="HTH-type transcriptional repressor PurR"/>
    <property type="match status" value="1"/>
</dbReference>
<dbReference type="Pfam" id="PF13377">
    <property type="entry name" value="Peripla_BP_3"/>
    <property type="match status" value="1"/>
</dbReference>
<comment type="caution">
    <text evidence="7">The sequence shown here is derived from an EMBL/GenBank/DDBJ whole genome shotgun (WGS) entry which is preliminary data.</text>
</comment>
<dbReference type="Gene3D" id="3.40.50.2300">
    <property type="match status" value="2"/>
</dbReference>
<dbReference type="PANTHER" id="PTHR30146:SF95">
    <property type="entry name" value="RIBOSE OPERON REPRESSOR"/>
    <property type="match status" value="1"/>
</dbReference>
<proteinExistence type="predicted"/>
<gene>
    <name evidence="7" type="ORF">I8U20_01135</name>
</gene>